<dbReference type="KEGG" id="mprn:Q3V37_18390"/>
<keyword evidence="5" id="KW-1185">Reference proteome</keyword>
<evidence type="ECO:0000313" key="4">
    <source>
        <dbReference type="EMBL" id="WLS43376.1"/>
    </source>
</evidence>
<organism evidence="4 5">
    <name type="scientific">Micromonospora profundi</name>
    <dbReference type="NCBI Taxonomy" id="1420889"/>
    <lineage>
        <taxon>Bacteria</taxon>
        <taxon>Bacillati</taxon>
        <taxon>Actinomycetota</taxon>
        <taxon>Actinomycetes</taxon>
        <taxon>Micromonosporales</taxon>
        <taxon>Micromonosporaceae</taxon>
        <taxon>Micromonospora</taxon>
    </lineage>
</organism>
<dbReference type="InterPro" id="IPR011051">
    <property type="entry name" value="RmlC_Cupin_sf"/>
</dbReference>
<dbReference type="GO" id="GO:0000271">
    <property type="term" value="P:polysaccharide biosynthetic process"/>
    <property type="evidence" value="ECO:0007669"/>
    <property type="project" value="TreeGrafter"/>
</dbReference>
<dbReference type="InterPro" id="IPR000888">
    <property type="entry name" value="RmlC-like"/>
</dbReference>
<evidence type="ECO:0000256" key="2">
    <source>
        <dbReference type="PIRSR" id="PIRSR600888-1"/>
    </source>
</evidence>
<feature type="active site" description="Proton donor" evidence="2">
    <location>
        <position position="133"/>
    </location>
</feature>
<dbReference type="SUPFAM" id="SSF51182">
    <property type="entry name" value="RmlC-like cupins"/>
    <property type="match status" value="1"/>
</dbReference>
<evidence type="ECO:0000256" key="3">
    <source>
        <dbReference type="PIRSR" id="PIRSR600888-3"/>
    </source>
</evidence>
<evidence type="ECO:0000256" key="1">
    <source>
        <dbReference type="ARBA" id="ARBA00010154"/>
    </source>
</evidence>
<dbReference type="CDD" id="cd00438">
    <property type="entry name" value="cupin_RmlC"/>
    <property type="match status" value="1"/>
</dbReference>
<name>A0AAJ6L158_9ACTN</name>
<dbReference type="EMBL" id="CP130472">
    <property type="protein sequence ID" value="WLS43376.1"/>
    <property type="molecule type" value="Genomic_DNA"/>
</dbReference>
<comment type="similarity">
    <text evidence="1">Belongs to the dTDP-4-dehydrorhamnose 3,5-epimerase family.</text>
</comment>
<reference evidence="4 5" key="1">
    <citation type="submission" date="2023-07" db="EMBL/GenBank/DDBJ databases">
        <title>Micromonospora profundi TRM 95458 converts glycerol to a new osmotic compound.</title>
        <authorList>
            <person name="Lu D."/>
        </authorList>
    </citation>
    <scope>NUCLEOTIDE SEQUENCE [LARGE SCALE GENOMIC DNA]</scope>
    <source>
        <strain evidence="4 5">TRM95458</strain>
    </source>
</reference>
<dbReference type="AlphaFoldDB" id="A0AAJ6L158"/>
<feature type="active site" description="Proton acceptor" evidence="2">
    <location>
        <position position="63"/>
    </location>
</feature>
<dbReference type="PANTHER" id="PTHR21047">
    <property type="entry name" value="DTDP-6-DEOXY-D-GLUCOSE-3,5 EPIMERASE"/>
    <property type="match status" value="1"/>
</dbReference>
<accession>A0AAJ6L158</accession>
<sequence length="210" mass="22460">MTVSPLAVTGALLFTAPVFPDDRGFFGTPLQAGRFAEATGRPLFPLAQASYSRSRRGVVRGVHYTAAPPGAEKFVYCVHGALLDIVVDLRVGSPTYGLWDAVRLTGDQMDALYLPVGVGHAFVALTDDTVMQYLLSREYVPADERAVSVLDPRLGLPVGDPAGHDLSERDRAAPTLEQAREAGLLPDYARCRAIEVRNLRDAPAGAAGGR</sequence>
<dbReference type="GO" id="GO:0008830">
    <property type="term" value="F:dTDP-4-dehydrorhamnose 3,5-epimerase activity"/>
    <property type="evidence" value="ECO:0007669"/>
    <property type="project" value="InterPro"/>
</dbReference>
<dbReference type="InterPro" id="IPR014710">
    <property type="entry name" value="RmlC-like_jellyroll"/>
</dbReference>
<dbReference type="GO" id="GO:0005829">
    <property type="term" value="C:cytosol"/>
    <property type="evidence" value="ECO:0007669"/>
    <property type="project" value="TreeGrafter"/>
</dbReference>
<dbReference type="RefSeq" id="WP_306270816.1">
    <property type="nucleotide sequence ID" value="NZ_CP130472.1"/>
</dbReference>
<proteinExistence type="inferred from homology"/>
<gene>
    <name evidence="4" type="ORF">Q3V37_18390</name>
</gene>
<feature type="site" description="Participates in a stacking interaction with the thymidine ring of dTDP-4-oxo-6-deoxyglucose" evidence="3">
    <location>
        <position position="139"/>
    </location>
</feature>
<dbReference type="Gene3D" id="2.60.120.10">
    <property type="entry name" value="Jelly Rolls"/>
    <property type="match status" value="1"/>
</dbReference>
<evidence type="ECO:0000313" key="5">
    <source>
        <dbReference type="Proteomes" id="UP001235874"/>
    </source>
</evidence>
<dbReference type="PANTHER" id="PTHR21047:SF2">
    <property type="entry name" value="THYMIDINE DIPHOSPHO-4-KETO-RHAMNOSE 3,5-EPIMERASE"/>
    <property type="match status" value="1"/>
</dbReference>
<dbReference type="Proteomes" id="UP001235874">
    <property type="component" value="Chromosome"/>
</dbReference>
<dbReference type="Pfam" id="PF00908">
    <property type="entry name" value="dTDP_sugar_isom"/>
    <property type="match status" value="1"/>
</dbReference>
<protein>
    <submittedName>
        <fullName evidence="4">dTDP-4-dehydrorhamnose 3,5-epimerase family protein</fullName>
    </submittedName>
</protein>